<feature type="domain" description="AMP-binding enzyme C-terminal" evidence="2">
    <location>
        <begin position="456"/>
        <end position="514"/>
    </location>
</feature>
<dbReference type="InterPro" id="IPR042099">
    <property type="entry name" value="ANL_N_sf"/>
</dbReference>
<comment type="caution">
    <text evidence="3">The sequence shown here is derived from an EMBL/GenBank/DDBJ whole genome shotgun (WGS) entry which is preliminary data.</text>
</comment>
<proteinExistence type="predicted"/>
<reference evidence="3" key="1">
    <citation type="submission" date="2023-03" db="EMBL/GenBank/DDBJ databases">
        <title>Massive genome expansion in bonnet fungi (Mycena s.s.) driven by repeated elements and novel gene families across ecological guilds.</title>
        <authorList>
            <consortium name="Lawrence Berkeley National Laboratory"/>
            <person name="Harder C.B."/>
            <person name="Miyauchi S."/>
            <person name="Viragh M."/>
            <person name="Kuo A."/>
            <person name="Thoen E."/>
            <person name="Andreopoulos B."/>
            <person name="Lu D."/>
            <person name="Skrede I."/>
            <person name="Drula E."/>
            <person name="Henrissat B."/>
            <person name="Morin E."/>
            <person name="Kohler A."/>
            <person name="Barry K."/>
            <person name="LaButti K."/>
            <person name="Morin E."/>
            <person name="Salamov A."/>
            <person name="Lipzen A."/>
            <person name="Mereny Z."/>
            <person name="Hegedus B."/>
            <person name="Baldrian P."/>
            <person name="Stursova M."/>
            <person name="Weitz H."/>
            <person name="Taylor A."/>
            <person name="Grigoriev I.V."/>
            <person name="Nagy L.G."/>
            <person name="Martin F."/>
            <person name="Kauserud H."/>
        </authorList>
    </citation>
    <scope>NUCLEOTIDE SEQUENCE</scope>
    <source>
        <strain evidence="3">CBHHK200</strain>
    </source>
</reference>
<dbReference type="InterPro" id="IPR020845">
    <property type="entry name" value="AMP-binding_CS"/>
</dbReference>
<dbReference type="PANTHER" id="PTHR24096:SF422">
    <property type="entry name" value="BCDNA.GH02901"/>
    <property type="match status" value="1"/>
</dbReference>
<accession>A0AAD6THA6</accession>
<name>A0AAD6THA6_9AGAR</name>
<dbReference type="PANTHER" id="PTHR24096">
    <property type="entry name" value="LONG-CHAIN-FATTY-ACID--COA LIGASE"/>
    <property type="match status" value="1"/>
</dbReference>
<dbReference type="Proteomes" id="UP001218188">
    <property type="component" value="Unassembled WGS sequence"/>
</dbReference>
<evidence type="ECO:0000259" key="2">
    <source>
        <dbReference type="Pfam" id="PF13193"/>
    </source>
</evidence>
<evidence type="ECO:0000313" key="3">
    <source>
        <dbReference type="EMBL" id="KAJ7043902.1"/>
    </source>
</evidence>
<organism evidence="3 4">
    <name type="scientific">Mycena alexandri</name>
    <dbReference type="NCBI Taxonomy" id="1745969"/>
    <lineage>
        <taxon>Eukaryota</taxon>
        <taxon>Fungi</taxon>
        <taxon>Dikarya</taxon>
        <taxon>Basidiomycota</taxon>
        <taxon>Agaricomycotina</taxon>
        <taxon>Agaricomycetes</taxon>
        <taxon>Agaricomycetidae</taxon>
        <taxon>Agaricales</taxon>
        <taxon>Marasmiineae</taxon>
        <taxon>Mycenaceae</taxon>
        <taxon>Mycena</taxon>
    </lineage>
</organism>
<dbReference type="Gene3D" id="3.30.300.30">
    <property type="match status" value="1"/>
</dbReference>
<dbReference type="PROSITE" id="PS00455">
    <property type="entry name" value="AMP_BINDING"/>
    <property type="match status" value="1"/>
</dbReference>
<gene>
    <name evidence="3" type="ORF">C8F04DRAFT_682619</name>
</gene>
<dbReference type="InterPro" id="IPR025110">
    <property type="entry name" value="AMP-bd_C"/>
</dbReference>
<dbReference type="InterPro" id="IPR045851">
    <property type="entry name" value="AMP-bd_C_sf"/>
</dbReference>
<dbReference type="GO" id="GO:0016405">
    <property type="term" value="F:CoA-ligase activity"/>
    <property type="evidence" value="ECO:0007669"/>
    <property type="project" value="TreeGrafter"/>
</dbReference>
<sequence length="542" mass="58597">MSEFSGAPLDAHIPDDLTVAEFMLEYQHPLRPAQGTIPCLIEDATGRAVSLEELRERTFALAQSLRAKYNIGEKQVVLLFSPNHVDYPAALWASQYLGAIFTGANPSSTPPELVYQLKLTEATLIIAHSSTLETAAKAANMAGLPSDRVIILDSDPGLDVISVATLISDEISCGSKSFVPRRLRPGEGKTTVAAICMSSGTTGQPKGVAMSHTAIIANLIQLTLLNHGAHEFWCPGDVVLAVLPFFHVAGLIFNIHWMLFCATTLVVIPKFEFVGMLNSIVRHGIQHLMMVPPIALALCKHPAVKKYDLSRIKFLGSGAAPMTSELQNQLSQVCPQAKVGQAYGLTETAGLITMTPIFRPCSPGSVGMLLPGTQARLVKSDGSLAGYDEPGELVIKTPSMSLGYYKNPEASAETFSNDGWLRTGDEAKISKNGEIWITDRLKELIKVQGFQASPAELEGLILNHPDVSDTCVVGVPDERSGEVPRAFVVLTEAAQNRAKIDPEPIKASIQKLVADNKNASGKILRRILREQVKEEYQTKAKL</sequence>
<protein>
    <submittedName>
        <fullName evidence="3">Phenylacetyl-CoA ligase</fullName>
    </submittedName>
</protein>
<dbReference type="AlphaFoldDB" id="A0AAD6THA6"/>
<evidence type="ECO:0000259" key="1">
    <source>
        <dbReference type="Pfam" id="PF00501"/>
    </source>
</evidence>
<keyword evidence="3" id="KW-0436">Ligase</keyword>
<evidence type="ECO:0000313" key="4">
    <source>
        <dbReference type="Proteomes" id="UP001218188"/>
    </source>
</evidence>
<dbReference type="InterPro" id="IPR000873">
    <property type="entry name" value="AMP-dep_synth/lig_dom"/>
</dbReference>
<dbReference type="Gene3D" id="3.40.50.12780">
    <property type="entry name" value="N-terminal domain of ligase-like"/>
    <property type="match status" value="1"/>
</dbReference>
<feature type="domain" description="AMP-dependent synthetase/ligase" evidence="1">
    <location>
        <begin position="39"/>
        <end position="405"/>
    </location>
</feature>
<dbReference type="CDD" id="cd05911">
    <property type="entry name" value="Firefly_Luc_like"/>
    <property type="match status" value="1"/>
</dbReference>
<dbReference type="Pfam" id="PF00501">
    <property type="entry name" value="AMP-binding"/>
    <property type="match status" value="1"/>
</dbReference>
<dbReference type="Pfam" id="PF13193">
    <property type="entry name" value="AMP-binding_C"/>
    <property type="match status" value="1"/>
</dbReference>
<dbReference type="EMBL" id="JARJCM010000008">
    <property type="protein sequence ID" value="KAJ7043902.1"/>
    <property type="molecule type" value="Genomic_DNA"/>
</dbReference>
<keyword evidence="4" id="KW-1185">Reference proteome</keyword>
<dbReference type="SUPFAM" id="SSF56801">
    <property type="entry name" value="Acetyl-CoA synthetase-like"/>
    <property type="match status" value="1"/>
</dbReference>